<evidence type="ECO:0000313" key="1">
    <source>
        <dbReference type="EMBL" id="MBX64246.1"/>
    </source>
</evidence>
<sequence length="22" mass="2648">MGRKTDYHEHISPRKSKALYMV</sequence>
<accession>A0A2P2QB85</accession>
<reference evidence="1" key="1">
    <citation type="submission" date="2018-02" db="EMBL/GenBank/DDBJ databases">
        <title>Rhizophora mucronata_Transcriptome.</title>
        <authorList>
            <person name="Meera S.P."/>
            <person name="Sreeshan A."/>
            <person name="Augustine A."/>
        </authorList>
    </citation>
    <scope>NUCLEOTIDE SEQUENCE</scope>
    <source>
        <tissue evidence="1">Leaf</tissue>
    </source>
</reference>
<protein>
    <submittedName>
        <fullName evidence="1">Uncharacterized protein</fullName>
    </submittedName>
</protein>
<proteinExistence type="predicted"/>
<dbReference type="EMBL" id="GGEC01083762">
    <property type="protein sequence ID" value="MBX64246.1"/>
    <property type="molecule type" value="Transcribed_RNA"/>
</dbReference>
<name>A0A2P2QB85_RHIMU</name>
<organism evidence="1">
    <name type="scientific">Rhizophora mucronata</name>
    <name type="common">Asiatic mangrove</name>
    <dbReference type="NCBI Taxonomy" id="61149"/>
    <lineage>
        <taxon>Eukaryota</taxon>
        <taxon>Viridiplantae</taxon>
        <taxon>Streptophyta</taxon>
        <taxon>Embryophyta</taxon>
        <taxon>Tracheophyta</taxon>
        <taxon>Spermatophyta</taxon>
        <taxon>Magnoliopsida</taxon>
        <taxon>eudicotyledons</taxon>
        <taxon>Gunneridae</taxon>
        <taxon>Pentapetalae</taxon>
        <taxon>rosids</taxon>
        <taxon>fabids</taxon>
        <taxon>Malpighiales</taxon>
        <taxon>Rhizophoraceae</taxon>
        <taxon>Rhizophora</taxon>
    </lineage>
</organism>
<dbReference type="AlphaFoldDB" id="A0A2P2QB85"/>